<dbReference type="EMBL" id="JAKZEL010000016">
    <property type="protein sequence ID" value="KAI4536027.1"/>
    <property type="molecule type" value="Genomic_DNA"/>
</dbReference>
<evidence type="ECO:0000313" key="2">
    <source>
        <dbReference type="Proteomes" id="UP001214576"/>
    </source>
</evidence>
<evidence type="ECO:0000313" key="1">
    <source>
        <dbReference type="EMBL" id="KAI4536027.1"/>
    </source>
</evidence>
<proteinExistence type="predicted"/>
<dbReference type="Proteomes" id="UP001214576">
    <property type="component" value="Unassembled WGS sequence"/>
</dbReference>
<accession>A0AAD4TXH8</accession>
<sequence length="130" mass="15438">MREGSLYETMFSKREDWQGLERSELLKYFNDCGHFPTHQQIDEVWDLVHRAFTFWNSKEFVEEKEDKTVTAMLDLHCDACAVQPIALSFYFSSLVSEPIFFLDFHCDHKADIFTNMTFVFNNKKDKPYDG</sequence>
<organism evidence="1 2">
    <name type="scientific">Ovis ammon polii</name>
    <dbReference type="NCBI Taxonomy" id="230172"/>
    <lineage>
        <taxon>Eukaryota</taxon>
        <taxon>Metazoa</taxon>
        <taxon>Chordata</taxon>
        <taxon>Craniata</taxon>
        <taxon>Vertebrata</taxon>
        <taxon>Euteleostomi</taxon>
        <taxon>Mammalia</taxon>
        <taxon>Eutheria</taxon>
        <taxon>Laurasiatheria</taxon>
        <taxon>Artiodactyla</taxon>
        <taxon>Ruminantia</taxon>
        <taxon>Pecora</taxon>
        <taxon>Bovidae</taxon>
        <taxon>Caprinae</taxon>
        <taxon>Ovis</taxon>
    </lineage>
</organism>
<dbReference type="AlphaFoldDB" id="A0AAD4TXH8"/>
<comment type="caution">
    <text evidence="1">The sequence shown here is derived from an EMBL/GenBank/DDBJ whole genome shotgun (WGS) entry which is preliminary data.</text>
</comment>
<protein>
    <submittedName>
        <fullName evidence="1">Uncharacterized protein</fullName>
    </submittedName>
</protein>
<gene>
    <name evidence="1" type="ORF">MG293_013419</name>
</gene>
<keyword evidence="2" id="KW-1185">Reference proteome</keyword>
<dbReference type="PANTHER" id="PTHR35978">
    <property type="entry name" value="IQ DOMAIN-CONTAINING PROTEIN M"/>
    <property type="match status" value="1"/>
</dbReference>
<dbReference type="PANTHER" id="PTHR35978:SF1">
    <property type="entry name" value="IQ DOMAIN-CONTAINING PROTEIN M"/>
    <property type="match status" value="1"/>
</dbReference>
<name>A0AAD4TXH8_OVIAM</name>
<reference evidence="1" key="1">
    <citation type="submission" date="2022-03" db="EMBL/GenBank/DDBJ databases">
        <title>Genomic analyses of argali, domestic sheep and their hybrids provide insights into chromosomal evolution, heterosis and genetic basis of agronomic traits.</title>
        <authorList>
            <person name="Li M."/>
        </authorList>
    </citation>
    <scope>NUCLEOTIDE SEQUENCE</scope>
    <source>
        <strain evidence="1">CAU-MHL-2022a</strain>
        <tissue evidence="1">Skin</tissue>
    </source>
</reference>